<proteinExistence type="inferred from homology"/>
<comment type="subcellular location">
    <subcellularLocation>
        <location evidence="1">Membrane</location>
        <topology evidence="1">Multi-pass membrane protein</topology>
    </subcellularLocation>
</comment>
<reference evidence="13 14" key="1">
    <citation type="submission" date="2019-09" db="EMBL/GenBank/DDBJ databases">
        <title>Bird 10,000 Genomes (B10K) Project - Family phase.</title>
        <authorList>
            <person name="Zhang G."/>
        </authorList>
    </citation>
    <scope>NUCLEOTIDE SEQUENCE [LARGE SCALE GENOMIC DNA]</scope>
    <source>
        <strain evidence="13">B10K-DU-002-02</strain>
        <tissue evidence="13">Muscle</tissue>
    </source>
</reference>
<keyword evidence="8 12" id="KW-0472">Membrane</keyword>
<comment type="similarity">
    <text evidence="2 11">Belongs to the sodium:solute symporter (SSF) (TC 2.A.21) family.</text>
</comment>
<dbReference type="PANTHER" id="PTHR11819">
    <property type="entry name" value="SOLUTE CARRIER FAMILY 5"/>
    <property type="match status" value="1"/>
</dbReference>
<feature type="transmembrane region" description="Helical" evidence="12">
    <location>
        <begin position="182"/>
        <end position="204"/>
    </location>
</feature>
<feature type="transmembrane region" description="Helical" evidence="12">
    <location>
        <begin position="92"/>
        <end position="110"/>
    </location>
</feature>
<dbReference type="AlphaFoldDB" id="A0A7K8ESV9"/>
<keyword evidence="3" id="KW-0813">Transport</keyword>
<dbReference type="GO" id="GO:0005886">
    <property type="term" value="C:plasma membrane"/>
    <property type="evidence" value="ECO:0007669"/>
    <property type="project" value="TreeGrafter"/>
</dbReference>
<dbReference type="GO" id="GO:0005412">
    <property type="term" value="F:D-glucose:sodium symporter activity"/>
    <property type="evidence" value="ECO:0007669"/>
    <property type="project" value="TreeGrafter"/>
</dbReference>
<evidence type="ECO:0000256" key="12">
    <source>
        <dbReference type="SAM" id="Phobius"/>
    </source>
</evidence>
<sequence>GINEGQCALKSSVSEKIISLLTAMSQVTTAMSQVTTAMSQVTTATTELPGQAGGPAAAFGVADIVVVVLYFAFILAVGIWSSIRTSQGTIGGYFLAGQSMTWLPIGASLMSSDVGSGSFMGLAGTAAAGGLAVGGFEWNAIWPLLALGWIFLPVYIAAGVVTMPEYLQKRFGGQRIQIYMSVLSLILYIFTRISVYIFAGALFIQTSLGWNLYLSTAVLLAVTAVYTIVGGLTAVIYTDLIQTVIMVLGAFVLMFIGFEKVGWYEGLQEKYSTAIPKITVPNTTCHLPREDAFHLFRDPITGDLPWPGLVFGLTVVALWCWCTDQVMVQRSLSAQNLSHAKGGSVLAGHLKTLPVFFIVMPGMISRALYPDEVGCVDPEMCKRICGAAVGCSNIAYPKLVIELMPDGLRGLMIAVMMAALMSSLTSVFNSSSTLFVVDIWQRLRRKASEQELMIVGKVFILILVVISILWIPIVQSANSGKLFDYIQSIGSYLSPPITALFILAIFWKRINEPGAFWGLMAGLAVGLARMILEFAYSAPACGEEDRTPAVLKDVHYLYFALILCALTAIVIVIISLCTPSIPEEKLDGLTWWTRHKRAPAIDLNNCSSEAAEITPEDREKDLVETEASGTREEAAAKPPCWKMVCMWLCGLSTSPTPTVSQEERAALEQRLTSIEEEPLWRNVCNANDIILMTINVFLWAYFG</sequence>
<evidence type="ECO:0000256" key="3">
    <source>
        <dbReference type="ARBA" id="ARBA00022448"/>
    </source>
</evidence>
<protein>
    <submittedName>
        <fullName evidence="13">SC5A9 protein</fullName>
    </submittedName>
</protein>
<dbReference type="PANTHER" id="PTHR11819:SF96">
    <property type="entry name" value="SODIUM_GLUCOSE COTRANSPORTER 4"/>
    <property type="match status" value="1"/>
</dbReference>
<feature type="transmembrane region" description="Helical" evidence="12">
    <location>
        <begin position="411"/>
        <end position="440"/>
    </location>
</feature>
<keyword evidence="10" id="KW-0739">Sodium transport</keyword>
<evidence type="ECO:0000256" key="9">
    <source>
        <dbReference type="ARBA" id="ARBA00023180"/>
    </source>
</evidence>
<feature type="non-terminal residue" evidence="13">
    <location>
        <position position="1"/>
    </location>
</feature>
<evidence type="ECO:0000256" key="6">
    <source>
        <dbReference type="ARBA" id="ARBA00023053"/>
    </source>
</evidence>
<keyword evidence="14" id="KW-1185">Reference proteome</keyword>
<name>A0A7K8ESV9_LEURO</name>
<feature type="transmembrane region" description="Helical" evidence="12">
    <location>
        <begin position="556"/>
        <end position="577"/>
    </location>
</feature>
<gene>
    <name evidence="13" type="primary">Slc5a9</name>
    <name evidence="13" type="ORF">LEUROT_R07983</name>
</gene>
<feature type="non-terminal residue" evidence="13">
    <location>
        <position position="703"/>
    </location>
</feature>
<dbReference type="InterPro" id="IPR018212">
    <property type="entry name" value="Na/solute_symporter_CS"/>
</dbReference>
<evidence type="ECO:0000313" key="14">
    <source>
        <dbReference type="Proteomes" id="UP000522331"/>
    </source>
</evidence>
<feature type="transmembrane region" description="Helical" evidence="12">
    <location>
        <begin position="236"/>
        <end position="258"/>
    </location>
</feature>
<dbReference type="Proteomes" id="UP000522331">
    <property type="component" value="Unassembled WGS sequence"/>
</dbReference>
<accession>A0A7K8ESV9</accession>
<feature type="transmembrane region" description="Helical" evidence="12">
    <location>
        <begin position="140"/>
        <end position="161"/>
    </location>
</feature>
<evidence type="ECO:0000256" key="5">
    <source>
        <dbReference type="ARBA" id="ARBA00022989"/>
    </source>
</evidence>
<evidence type="ECO:0000256" key="8">
    <source>
        <dbReference type="ARBA" id="ARBA00023136"/>
    </source>
</evidence>
<feature type="transmembrane region" description="Helical" evidence="12">
    <location>
        <begin position="304"/>
        <end position="322"/>
    </location>
</feature>
<keyword evidence="5 12" id="KW-1133">Transmembrane helix</keyword>
<evidence type="ECO:0000256" key="7">
    <source>
        <dbReference type="ARBA" id="ARBA00023065"/>
    </source>
</evidence>
<dbReference type="PROSITE" id="PS50283">
    <property type="entry name" value="NA_SOLUT_SYMP_3"/>
    <property type="match status" value="1"/>
</dbReference>
<feature type="transmembrane region" description="Helical" evidence="12">
    <location>
        <begin position="485"/>
        <end position="507"/>
    </location>
</feature>
<dbReference type="InterPro" id="IPR038377">
    <property type="entry name" value="Na/Glc_symporter_sf"/>
</dbReference>
<keyword evidence="4 12" id="KW-0812">Transmembrane</keyword>
<evidence type="ECO:0000256" key="2">
    <source>
        <dbReference type="ARBA" id="ARBA00006434"/>
    </source>
</evidence>
<feature type="transmembrane region" description="Helical" evidence="12">
    <location>
        <begin position="210"/>
        <end position="229"/>
    </location>
</feature>
<dbReference type="PROSITE" id="PS00456">
    <property type="entry name" value="NA_SOLUT_SYMP_1"/>
    <property type="match status" value="1"/>
</dbReference>
<dbReference type="PROSITE" id="PS00457">
    <property type="entry name" value="NA_SOLUT_SYMP_2"/>
    <property type="match status" value="1"/>
</dbReference>
<feature type="transmembrane region" description="Helical" evidence="12">
    <location>
        <begin position="514"/>
        <end position="536"/>
    </location>
</feature>
<organism evidence="13 14">
    <name type="scientific">Leucopsar rothschildi</name>
    <name type="common">Bali myna</name>
    <name type="synonym">Rothschild's mynah</name>
    <dbReference type="NCBI Taxonomy" id="127929"/>
    <lineage>
        <taxon>Eukaryota</taxon>
        <taxon>Metazoa</taxon>
        <taxon>Chordata</taxon>
        <taxon>Craniata</taxon>
        <taxon>Vertebrata</taxon>
        <taxon>Euteleostomi</taxon>
        <taxon>Archelosauria</taxon>
        <taxon>Archosauria</taxon>
        <taxon>Dinosauria</taxon>
        <taxon>Saurischia</taxon>
        <taxon>Theropoda</taxon>
        <taxon>Coelurosauria</taxon>
        <taxon>Aves</taxon>
        <taxon>Neognathae</taxon>
        <taxon>Neoaves</taxon>
        <taxon>Telluraves</taxon>
        <taxon>Australaves</taxon>
        <taxon>Passeriformes</taxon>
        <taxon>Sturnidae</taxon>
        <taxon>Leucopsar</taxon>
    </lineage>
</organism>
<dbReference type="FunFam" id="1.20.1730.10:FF:000004">
    <property type="entry name" value="sodium/glucose cotransporter 5 isoform X1"/>
    <property type="match status" value="1"/>
</dbReference>
<evidence type="ECO:0000256" key="11">
    <source>
        <dbReference type="RuleBase" id="RU362091"/>
    </source>
</evidence>
<evidence type="ECO:0000256" key="4">
    <source>
        <dbReference type="ARBA" id="ARBA00022692"/>
    </source>
</evidence>
<keyword evidence="9" id="KW-0325">Glycoprotein</keyword>
<dbReference type="InterPro" id="IPR001734">
    <property type="entry name" value="Na/solute_symporter"/>
</dbReference>
<evidence type="ECO:0000313" key="13">
    <source>
        <dbReference type="EMBL" id="NXB54383.1"/>
    </source>
</evidence>
<feature type="transmembrane region" description="Helical" evidence="12">
    <location>
        <begin position="343"/>
        <end position="364"/>
    </location>
</feature>
<evidence type="ECO:0000256" key="1">
    <source>
        <dbReference type="ARBA" id="ARBA00004141"/>
    </source>
</evidence>
<keyword evidence="6" id="KW-0915">Sodium</keyword>
<dbReference type="EMBL" id="VZTC01009760">
    <property type="protein sequence ID" value="NXB54383.1"/>
    <property type="molecule type" value="Genomic_DNA"/>
</dbReference>
<dbReference type="Pfam" id="PF00474">
    <property type="entry name" value="SSF"/>
    <property type="match status" value="1"/>
</dbReference>
<feature type="transmembrane region" description="Helical" evidence="12">
    <location>
        <begin position="56"/>
        <end position="80"/>
    </location>
</feature>
<dbReference type="NCBIfam" id="TIGR00813">
    <property type="entry name" value="sss"/>
    <property type="match status" value="1"/>
</dbReference>
<dbReference type="Gene3D" id="1.20.1730.10">
    <property type="entry name" value="Sodium/glucose cotransporter"/>
    <property type="match status" value="1"/>
</dbReference>
<comment type="caution">
    <text evidence="13">The sequence shown here is derived from an EMBL/GenBank/DDBJ whole genome shotgun (WGS) entry which is preliminary data.</text>
</comment>
<keyword evidence="7" id="KW-0406">Ion transport</keyword>
<evidence type="ECO:0000256" key="10">
    <source>
        <dbReference type="ARBA" id="ARBA00023201"/>
    </source>
</evidence>
<feature type="transmembrane region" description="Helical" evidence="12">
    <location>
        <begin position="452"/>
        <end position="473"/>
    </location>
</feature>